<dbReference type="KEGG" id="avn:Avin_23270"/>
<dbReference type="AlphaFoldDB" id="C1DHC0"/>
<accession>C1DHC0</accession>
<dbReference type="HOGENOM" id="CLU_3284207_0_0_6"/>
<protein>
    <submittedName>
        <fullName evidence="1">Uncharacterized protein</fullName>
    </submittedName>
</protein>
<dbReference type="STRING" id="322710.Avin_23270"/>
<evidence type="ECO:0000313" key="1">
    <source>
        <dbReference type="EMBL" id="ACO78515.1"/>
    </source>
</evidence>
<keyword evidence="2" id="KW-1185">Reference proteome</keyword>
<proteinExistence type="predicted"/>
<sequence>MDAELVKGNYVLYQDEFSTRGWEVRGGTFPHDSGLTRENK</sequence>
<organism evidence="1 2">
    <name type="scientific">Azotobacter vinelandii (strain DJ / ATCC BAA-1303)</name>
    <dbReference type="NCBI Taxonomy" id="322710"/>
    <lineage>
        <taxon>Bacteria</taxon>
        <taxon>Pseudomonadati</taxon>
        <taxon>Pseudomonadota</taxon>
        <taxon>Gammaproteobacteria</taxon>
        <taxon>Pseudomonadales</taxon>
        <taxon>Pseudomonadaceae</taxon>
        <taxon>Azotobacter</taxon>
    </lineage>
</organism>
<reference evidence="1 2" key="1">
    <citation type="journal article" date="2009" name="J. Bacteriol.">
        <title>Genome sequence of Azotobacter vinelandii, an obligate aerobe specialized to support diverse anaerobic metabolic processes.</title>
        <authorList>
            <person name="Setubal J.C."/>
            <person name="dos Santos P."/>
            <person name="Goldman B.S."/>
            <person name="Ertesvag H."/>
            <person name="Espin G."/>
            <person name="Rubio L.M."/>
            <person name="Valla S."/>
            <person name="Almeida N.F."/>
            <person name="Balasubramanian D."/>
            <person name="Cromes L."/>
            <person name="Curatti L."/>
            <person name="Du Z."/>
            <person name="Godsy E."/>
            <person name="Goodner B."/>
            <person name="Hellner-Burris K."/>
            <person name="Hernandez J.A."/>
            <person name="Houmiel K."/>
            <person name="Imperial J."/>
            <person name="Kennedy C."/>
            <person name="Larson T.J."/>
            <person name="Latreille P."/>
            <person name="Ligon L.S."/>
            <person name="Lu J."/>
            <person name="Maerk M."/>
            <person name="Miller N.M."/>
            <person name="Norton S."/>
            <person name="O'Carroll I.P."/>
            <person name="Paulsen I."/>
            <person name="Raulfs E.C."/>
            <person name="Roemer R."/>
            <person name="Rosser J."/>
            <person name="Segura D."/>
            <person name="Slater S."/>
            <person name="Stricklin S.L."/>
            <person name="Studholme D.J."/>
            <person name="Sun J."/>
            <person name="Viana C.J."/>
            <person name="Wallin E."/>
            <person name="Wang B."/>
            <person name="Wheeler C."/>
            <person name="Zhu H."/>
            <person name="Dean D.R."/>
            <person name="Dixon R."/>
            <person name="Wood D."/>
        </authorList>
    </citation>
    <scope>NUCLEOTIDE SEQUENCE [LARGE SCALE GENOMIC DNA]</scope>
    <source>
        <strain evidence="2">DJ / ATCC BAA-1303</strain>
    </source>
</reference>
<name>C1DHC0_AZOVD</name>
<dbReference type="EnsemblBacteria" id="ACO78515">
    <property type="protein sequence ID" value="ACO78515"/>
    <property type="gene ID" value="Avin_23270"/>
</dbReference>
<dbReference type="Proteomes" id="UP000002424">
    <property type="component" value="Chromosome"/>
</dbReference>
<dbReference type="EMBL" id="CP001157">
    <property type="protein sequence ID" value="ACO78515.1"/>
    <property type="molecule type" value="Genomic_DNA"/>
</dbReference>
<gene>
    <name evidence="1" type="ordered locus">Avin_23270</name>
</gene>
<evidence type="ECO:0000313" key="2">
    <source>
        <dbReference type="Proteomes" id="UP000002424"/>
    </source>
</evidence>